<dbReference type="EMBL" id="FZOH01000001">
    <property type="protein sequence ID" value="SNR82162.1"/>
    <property type="molecule type" value="Genomic_DNA"/>
</dbReference>
<evidence type="ECO:0000313" key="2">
    <source>
        <dbReference type="EMBL" id="SNR82162.1"/>
    </source>
</evidence>
<feature type="compositionally biased region" description="Pro residues" evidence="1">
    <location>
        <begin position="51"/>
        <end position="62"/>
    </location>
</feature>
<feature type="compositionally biased region" description="Basic and acidic residues" evidence="1">
    <location>
        <begin position="67"/>
        <end position="77"/>
    </location>
</feature>
<reference evidence="3" key="1">
    <citation type="submission" date="2017-06" db="EMBL/GenBank/DDBJ databases">
        <authorList>
            <person name="Varghese N."/>
            <person name="Submissions S."/>
        </authorList>
    </citation>
    <scope>NUCLEOTIDE SEQUENCE [LARGE SCALE GENOMIC DNA]</scope>
    <source>
        <strain evidence="3">DSM 45423</strain>
    </source>
</reference>
<name>A0A238ZGA9_9ACTN</name>
<keyword evidence="3" id="KW-1185">Reference proteome</keyword>
<feature type="compositionally biased region" description="Low complexity" evidence="1">
    <location>
        <begin position="78"/>
        <end position="110"/>
    </location>
</feature>
<accession>A0A238ZGA9</accession>
<gene>
    <name evidence="2" type="ORF">SAMN04488107_0049</name>
</gene>
<evidence type="ECO:0000313" key="3">
    <source>
        <dbReference type="Proteomes" id="UP000198386"/>
    </source>
</evidence>
<organism evidence="2 3">
    <name type="scientific">Geodermatophilus saharensis</name>
    <dbReference type="NCBI Taxonomy" id="1137994"/>
    <lineage>
        <taxon>Bacteria</taxon>
        <taxon>Bacillati</taxon>
        <taxon>Actinomycetota</taxon>
        <taxon>Actinomycetes</taxon>
        <taxon>Geodermatophilales</taxon>
        <taxon>Geodermatophilaceae</taxon>
        <taxon>Geodermatophilus</taxon>
    </lineage>
</organism>
<dbReference type="Proteomes" id="UP000198386">
    <property type="component" value="Unassembled WGS sequence"/>
</dbReference>
<evidence type="ECO:0000256" key="1">
    <source>
        <dbReference type="SAM" id="MobiDB-lite"/>
    </source>
</evidence>
<dbReference type="RefSeq" id="WP_089401932.1">
    <property type="nucleotide sequence ID" value="NZ_FZOH01000001.1"/>
</dbReference>
<protein>
    <submittedName>
        <fullName evidence="2">Uncharacterized protein</fullName>
    </submittedName>
</protein>
<feature type="region of interest" description="Disordered" evidence="1">
    <location>
        <begin position="1"/>
        <end position="118"/>
    </location>
</feature>
<dbReference type="AlphaFoldDB" id="A0A238ZGA9"/>
<proteinExistence type="predicted"/>
<sequence length="118" mass="11969">MTDTPPSGGATEEPGAAEQPTGPGDAGSEARVEEQAPTAADADRVADEPAPTAPAAPEPPPAGAGERGQRRITRETHNTTTRSQSQTTTHETSTTVEDIAVAPPVYAAPVGEHPRPVG</sequence>